<name>A0A164F455_9CRUS</name>
<keyword evidence="1" id="KW-0812">Transmembrane</keyword>
<accession>A0A164F455</accession>
<comment type="caution">
    <text evidence="2">The sequence shown here is derived from an EMBL/GenBank/DDBJ whole genome shotgun (WGS) entry which is preliminary data.</text>
</comment>
<keyword evidence="1" id="KW-1133">Transmembrane helix</keyword>
<gene>
    <name evidence="2" type="ORF">APZ42_007744</name>
</gene>
<sequence length="76" mass="9568">MHLDQKSELEVNIESDQAPYRPHIRQEDPTQYFIYLFFFVFHRFIVFRLLTLLFFFFWVCDCQIRFVLMIKLNLHY</sequence>
<organism evidence="2 3">
    <name type="scientific">Daphnia magna</name>
    <dbReference type="NCBI Taxonomy" id="35525"/>
    <lineage>
        <taxon>Eukaryota</taxon>
        <taxon>Metazoa</taxon>
        <taxon>Ecdysozoa</taxon>
        <taxon>Arthropoda</taxon>
        <taxon>Crustacea</taxon>
        <taxon>Branchiopoda</taxon>
        <taxon>Diplostraca</taxon>
        <taxon>Cladocera</taxon>
        <taxon>Anomopoda</taxon>
        <taxon>Daphniidae</taxon>
        <taxon>Daphnia</taxon>
    </lineage>
</organism>
<protein>
    <submittedName>
        <fullName evidence="2">Uncharacterized protein</fullName>
    </submittedName>
</protein>
<proteinExistence type="predicted"/>
<evidence type="ECO:0000313" key="3">
    <source>
        <dbReference type="Proteomes" id="UP000076858"/>
    </source>
</evidence>
<reference evidence="2 3" key="1">
    <citation type="submission" date="2016-03" db="EMBL/GenBank/DDBJ databases">
        <title>EvidentialGene: Evidence-directed Construction of Genes on Genomes.</title>
        <authorList>
            <person name="Gilbert D.G."/>
            <person name="Choi J.-H."/>
            <person name="Mockaitis K."/>
            <person name="Colbourne J."/>
            <person name="Pfrender M."/>
        </authorList>
    </citation>
    <scope>NUCLEOTIDE SEQUENCE [LARGE SCALE GENOMIC DNA]</scope>
    <source>
        <strain evidence="2 3">Xinb3</strain>
        <tissue evidence="2">Complete organism</tissue>
    </source>
</reference>
<dbReference type="AlphaFoldDB" id="A0A164F455"/>
<dbReference type="Proteomes" id="UP000076858">
    <property type="component" value="Unassembled WGS sequence"/>
</dbReference>
<keyword evidence="3" id="KW-1185">Reference proteome</keyword>
<evidence type="ECO:0000313" key="2">
    <source>
        <dbReference type="EMBL" id="KZR97406.1"/>
    </source>
</evidence>
<evidence type="ECO:0000256" key="1">
    <source>
        <dbReference type="SAM" id="Phobius"/>
    </source>
</evidence>
<feature type="transmembrane region" description="Helical" evidence="1">
    <location>
        <begin position="32"/>
        <end position="59"/>
    </location>
</feature>
<keyword evidence="1" id="KW-0472">Membrane</keyword>
<dbReference type="EMBL" id="LRGB01021609">
    <property type="protein sequence ID" value="KZR97406.1"/>
    <property type="molecule type" value="Genomic_DNA"/>
</dbReference>